<dbReference type="SUPFAM" id="SSF52402">
    <property type="entry name" value="Adenine nucleotide alpha hydrolases-like"/>
    <property type="match status" value="1"/>
</dbReference>
<dbReference type="GO" id="GO:0016740">
    <property type="term" value="F:transferase activity"/>
    <property type="evidence" value="ECO:0007669"/>
    <property type="project" value="UniProtKB-KW"/>
</dbReference>
<feature type="binding site" evidence="2">
    <location>
        <position position="80"/>
    </location>
    <ligand>
        <name>ATP</name>
        <dbReference type="ChEBI" id="CHEBI:30616"/>
    </ligand>
</feature>
<organism evidence="4">
    <name type="scientific">Spironucleus salmonicida</name>
    <dbReference type="NCBI Taxonomy" id="348837"/>
    <lineage>
        <taxon>Eukaryota</taxon>
        <taxon>Metamonada</taxon>
        <taxon>Diplomonadida</taxon>
        <taxon>Hexamitidae</taxon>
        <taxon>Hexamitinae</taxon>
        <taxon>Spironucleus</taxon>
    </lineage>
</organism>
<dbReference type="EMBL" id="KI546167">
    <property type="protein sequence ID" value="EST41863.1"/>
    <property type="molecule type" value="Genomic_DNA"/>
</dbReference>
<dbReference type="InterPro" id="IPR014729">
    <property type="entry name" value="Rossmann-like_a/b/a_fold"/>
</dbReference>
<evidence type="ECO:0000313" key="6">
    <source>
        <dbReference type="Proteomes" id="UP000018208"/>
    </source>
</evidence>
<dbReference type="OrthoDB" id="420046at2759"/>
<feature type="binding site" evidence="2">
    <location>
        <position position="54"/>
    </location>
    <ligand>
        <name>ATP</name>
        <dbReference type="ChEBI" id="CHEBI:30616"/>
    </ligand>
</feature>
<dbReference type="Pfam" id="PF01171">
    <property type="entry name" value="ATP_bind_3"/>
    <property type="match status" value="1"/>
</dbReference>
<dbReference type="InterPro" id="IPR035107">
    <property type="entry name" value="tRNA_thiolation_TtcA_Ctu1"/>
</dbReference>
<feature type="binding site" evidence="2">
    <location>
        <position position="159"/>
    </location>
    <ligand>
        <name>ATP</name>
        <dbReference type="ChEBI" id="CHEBI:30616"/>
    </ligand>
</feature>
<proteinExistence type="predicted"/>
<keyword evidence="6" id="KW-1185">Reference proteome</keyword>
<dbReference type="PANTHER" id="PTHR43686:SF1">
    <property type="entry name" value="AMINOTRAN_5 DOMAIN-CONTAINING PROTEIN"/>
    <property type="match status" value="1"/>
</dbReference>
<dbReference type="Gene3D" id="3.40.50.620">
    <property type="entry name" value="HUPs"/>
    <property type="match status" value="1"/>
</dbReference>
<dbReference type="CDD" id="cd24138">
    <property type="entry name" value="TtcA-like"/>
    <property type="match status" value="1"/>
</dbReference>
<keyword evidence="2" id="KW-0547">Nucleotide-binding</keyword>
<feature type="domain" description="tRNA(Ile)-lysidine/2-thiocytidine synthase N-terminal" evidence="3">
    <location>
        <begin position="45"/>
        <end position="210"/>
    </location>
</feature>
<evidence type="ECO:0000259" key="3">
    <source>
        <dbReference type="Pfam" id="PF01171"/>
    </source>
</evidence>
<accession>V6LCA2</accession>
<dbReference type="PANTHER" id="PTHR43686">
    <property type="entry name" value="SULFURTRANSFERASE-RELATED"/>
    <property type="match status" value="1"/>
</dbReference>
<feature type="binding site" evidence="2">
    <location>
        <position position="154"/>
    </location>
    <ligand>
        <name>ATP</name>
        <dbReference type="ChEBI" id="CHEBI:30616"/>
    </ligand>
</feature>
<dbReference type="PIRSF" id="PIRSF004976">
    <property type="entry name" value="ATPase_YdaO"/>
    <property type="match status" value="1"/>
</dbReference>
<evidence type="ECO:0000256" key="1">
    <source>
        <dbReference type="ARBA" id="ARBA00022679"/>
    </source>
</evidence>
<dbReference type="Proteomes" id="UP000018208">
    <property type="component" value="Unassembled WGS sequence"/>
</dbReference>
<protein>
    <submittedName>
        <fullName evidence="4">PP-loop superfamily protein</fullName>
    </submittedName>
    <submittedName>
        <fullName evidence="5">tRNA 2-thiocytidine biosynthesis protein</fullName>
    </submittedName>
</protein>
<evidence type="ECO:0000313" key="5">
    <source>
        <dbReference type="EMBL" id="KAH0573137.1"/>
    </source>
</evidence>
<dbReference type="InterPro" id="IPR011063">
    <property type="entry name" value="TilS/TtcA_N"/>
</dbReference>
<feature type="binding site" evidence="2">
    <location>
        <begin position="48"/>
        <end position="50"/>
    </location>
    <ligand>
        <name>ATP</name>
        <dbReference type="ChEBI" id="CHEBI:30616"/>
    </ligand>
</feature>
<dbReference type="AlphaFoldDB" id="V6LCA2"/>
<evidence type="ECO:0000256" key="2">
    <source>
        <dbReference type="PIRSR" id="PIRSR004976-51"/>
    </source>
</evidence>
<keyword evidence="2" id="KW-0067">ATP-binding</keyword>
<dbReference type="EMBL" id="AUWU02000005">
    <property type="protein sequence ID" value="KAH0573137.1"/>
    <property type="molecule type" value="Genomic_DNA"/>
</dbReference>
<reference evidence="4 5" key="1">
    <citation type="journal article" date="2014" name="PLoS Genet.">
        <title>The Genome of Spironucleus salmonicida Highlights a Fish Pathogen Adapted to Fluctuating Environments.</title>
        <authorList>
            <person name="Xu F."/>
            <person name="Jerlstrom-Hultqvist J."/>
            <person name="Einarsson E."/>
            <person name="Astvaldsson A."/>
            <person name="Svard S.G."/>
            <person name="Andersson J.O."/>
        </authorList>
    </citation>
    <scope>NUCLEOTIDE SEQUENCE</scope>
    <source>
        <strain evidence="5">ATCC 50377</strain>
    </source>
</reference>
<keyword evidence="1" id="KW-0808">Transferase</keyword>
<gene>
    <name evidence="4" type="ORF">SS50377_18699</name>
    <name evidence="5" type="ORF">SS50377_25256</name>
</gene>
<evidence type="ECO:0000313" key="4">
    <source>
        <dbReference type="EMBL" id="EST41863.1"/>
    </source>
</evidence>
<reference evidence="5" key="2">
    <citation type="submission" date="2020-12" db="EMBL/GenBank/DDBJ databases">
        <title>New Spironucleus salmonicida genome in near-complete chromosomes.</title>
        <authorList>
            <person name="Xu F."/>
            <person name="Kurt Z."/>
            <person name="Jimenez-Gonzalez A."/>
            <person name="Astvaldsson A."/>
            <person name="Andersson J.O."/>
            <person name="Svard S.G."/>
        </authorList>
    </citation>
    <scope>NUCLEOTIDE SEQUENCE</scope>
    <source>
        <strain evidence="5">ATCC 50377</strain>
    </source>
</reference>
<dbReference type="GO" id="GO:0008033">
    <property type="term" value="P:tRNA processing"/>
    <property type="evidence" value="ECO:0007669"/>
    <property type="project" value="InterPro"/>
</dbReference>
<dbReference type="GO" id="GO:0005524">
    <property type="term" value="F:ATP binding"/>
    <property type="evidence" value="ECO:0007669"/>
    <property type="project" value="UniProtKB-KW"/>
</dbReference>
<dbReference type="VEuPathDB" id="GiardiaDB:SS50377_25256"/>
<sequence>MTDPQKKKISPYKPEPQHASLYKRLDKAFGMASGDYGLLKEGDRILVAMSGGKDSYTLFHLLKSFQQRVPFKYDVFPVTVNTGFGEFRANVEKIKEHLKTVYDSDLHIIEEDFPSIIDNHLTPGTRTCSFCARLRRGSLSTYCKSQNINKIALGHHADDVIESMLMSQLQNGRLWTQAPIYENTSNISIIRPLMNIYEAQIVEFAKIRQFPIIKCNCPSEGDPSHFRAVAKRLVQTLTEQVPSARQNLLATSKQVIKTMRIDNTKDDEL</sequence>
<name>V6LCA2_9EUKA</name>